<dbReference type="Proteomes" id="UP001524547">
    <property type="component" value="Unassembled WGS sequence"/>
</dbReference>
<dbReference type="PANTHER" id="PTHR24220">
    <property type="entry name" value="IMPORT ATP-BINDING PROTEIN"/>
    <property type="match status" value="1"/>
</dbReference>
<dbReference type="InterPro" id="IPR003439">
    <property type="entry name" value="ABC_transporter-like_ATP-bd"/>
</dbReference>
<accession>A0ABT1VZK7</accession>
<keyword evidence="2" id="KW-0547">Nucleotide-binding</keyword>
<dbReference type="RefSeq" id="WP_422920534.1">
    <property type="nucleotide sequence ID" value="NZ_JAMZEJ010000008.1"/>
</dbReference>
<name>A0ABT1VZK7_9PROT</name>
<keyword evidence="3" id="KW-1185">Reference proteome</keyword>
<evidence type="ECO:0000313" key="3">
    <source>
        <dbReference type="Proteomes" id="UP001524547"/>
    </source>
</evidence>
<dbReference type="EMBL" id="JAMZEJ010000008">
    <property type="protein sequence ID" value="MCQ8241779.1"/>
    <property type="molecule type" value="Genomic_DNA"/>
</dbReference>
<gene>
    <name evidence="2" type="ORF">NFI88_13135</name>
</gene>
<proteinExistence type="predicted"/>
<dbReference type="InterPro" id="IPR015854">
    <property type="entry name" value="ABC_transpr_LolD-like"/>
</dbReference>
<feature type="domain" description="ABC transporter" evidence="1">
    <location>
        <begin position="50"/>
        <end position="172"/>
    </location>
</feature>
<keyword evidence="2" id="KW-0067">ATP-binding</keyword>
<protein>
    <submittedName>
        <fullName evidence="2">ABC transporter ATP-binding protein</fullName>
    </submittedName>
</protein>
<dbReference type="InterPro" id="IPR027417">
    <property type="entry name" value="P-loop_NTPase"/>
</dbReference>
<dbReference type="Gene3D" id="3.40.50.300">
    <property type="entry name" value="P-loop containing nucleotide triphosphate hydrolases"/>
    <property type="match status" value="1"/>
</dbReference>
<dbReference type="Pfam" id="PF00005">
    <property type="entry name" value="ABC_tran"/>
    <property type="match status" value="1"/>
</dbReference>
<dbReference type="PANTHER" id="PTHR24220:SF659">
    <property type="entry name" value="TRANSPORTER, PUTATIVE-RELATED"/>
    <property type="match status" value="1"/>
</dbReference>
<evidence type="ECO:0000259" key="1">
    <source>
        <dbReference type="Pfam" id="PF00005"/>
    </source>
</evidence>
<dbReference type="GO" id="GO:0005524">
    <property type="term" value="F:ATP binding"/>
    <property type="evidence" value="ECO:0007669"/>
    <property type="project" value="UniProtKB-KW"/>
</dbReference>
<sequence>MRSDVPVLVLEDAVPVFEASGLPPWPMRLSLMPGDCALVETRSGRDAAALADLCIGLVPLRSGAVRMLGSDWDRLDNRRTAALRARVGRVRQRGAWSDMLSAQLNILLPQLHHTDRSVGELMEAATSLARRFGLPGLPTERPDRLSEADLARAACVRALLGRPALLLLENPVAAEQPDLLPPLLDTMARMRERGCAVLCLVRDPAVWRSFERWTTHRLQLGENGLVPIDPAGDP</sequence>
<comment type="caution">
    <text evidence="2">The sequence shown here is derived from an EMBL/GenBank/DDBJ whole genome shotgun (WGS) entry which is preliminary data.</text>
</comment>
<dbReference type="SUPFAM" id="SSF52540">
    <property type="entry name" value="P-loop containing nucleoside triphosphate hydrolases"/>
    <property type="match status" value="1"/>
</dbReference>
<reference evidence="2 3" key="1">
    <citation type="submission" date="2022-06" db="EMBL/GenBank/DDBJ databases">
        <title>Rhizosaccharibacter gen. nov. sp. nov. KSS12, endophytic bacteria isolated from sugarcane.</title>
        <authorList>
            <person name="Pitiwittayakul N."/>
        </authorList>
    </citation>
    <scope>NUCLEOTIDE SEQUENCE [LARGE SCALE GENOMIC DNA]</scope>
    <source>
        <strain evidence="2 3">KSS12</strain>
    </source>
</reference>
<evidence type="ECO:0000313" key="2">
    <source>
        <dbReference type="EMBL" id="MCQ8241779.1"/>
    </source>
</evidence>
<organism evidence="2 3">
    <name type="scientific">Rhizosaccharibacter radicis</name>
    <dbReference type="NCBI Taxonomy" id="2782605"/>
    <lineage>
        <taxon>Bacteria</taxon>
        <taxon>Pseudomonadati</taxon>
        <taxon>Pseudomonadota</taxon>
        <taxon>Alphaproteobacteria</taxon>
        <taxon>Acetobacterales</taxon>
        <taxon>Acetobacteraceae</taxon>
        <taxon>Rhizosaccharibacter</taxon>
    </lineage>
</organism>